<feature type="transmembrane region" description="Helical" evidence="1">
    <location>
        <begin position="295"/>
        <end position="317"/>
    </location>
</feature>
<name>A0ABT0RND2_9SPHN</name>
<feature type="transmembrane region" description="Helical" evidence="1">
    <location>
        <begin position="165"/>
        <end position="185"/>
    </location>
</feature>
<evidence type="ECO:0000313" key="3">
    <source>
        <dbReference type="Proteomes" id="UP001165363"/>
    </source>
</evidence>
<feature type="transmembrane region" description="Helical" evidence="1">
    <location>
        <begin position="54"/>
        <end position="75"/>
    </location>
</feature>
<dbReference type="Proteomes" id="UP001165363">
    <property type="component" value="Unassembled WGS sequence"/>
</dbReference>
<accession>A0ABT0RND2</accession>
<sequence>MTDIAAASPSTAANWSLPPLSGRLPTAYRIIWVLLAFGSAATLAWLAYSARMETTILILRLCKGVVLLAVATILFRRRQSDLVAGLLSSAFLLWIITSSFDVAGGSVPLAVGLADRLRFLLLVLALLLFPNGEMTPAWARWVAIAACGVFVLGLVETVGAAPVHLFLPLAILCVLSAVTLLVVRYRNSGSMAERQQLKWIALGLVSGISLILATRGGAALNAGAGRPVIEPLVLEGLFQAGIIAIAIGFLVSLLRYRLYDAETVISRSVAYAALTLSLVAVFAGTEAVIEMFGQQYLGMGLGNISATMAAAVAAVLLSPLHGRITGWAEKRFQRDLAELKEQLPEFLAELSGISSTARVGEMALQRIESALYAVRTALVLDSRVIATTGIDLRATEHWLQGWSIPDPHLFHVEPSSPFALRMPLRCPFGSLRGWLLLGPRPDGTPFGRDDLDALTAIAPSLKRALFSAREREVERDQEHAEQRRLRKAIESLGSRLAAVERASDRT</sequence>
<reference evidence="2" key="1">
    <citation type="submission" date="2022-05" db="EMBL/GenBank/DDBJ databases">
        <authorList>
            <person name="Jo J.-H."/>
            <person name="Im W.-T."/>
        </authorList>
    </citation>
    <scope>NUCLEOTIDE SEQUENCE</scope>
    <source>
        <strain evidence="2">SE158</strain>
    </source>
</reference>
<gene>
    <name evidence="2" type="ORF">LZ536_09625</name>
</gene>
<keyword evidence="3" id="KW-1185">Reference proteome</keyword>
<keyword evidence="1" id="KW-1133">Transmembrane helix</keyword>
<proteinExistence type="predicted"/>
<feature type="transmembrane region" description="Helical" evidence="1">
    <location>
        <begin position="197"/>
        <end position="217"/>
    </location>
</feature>
<dbReference type="EMBL" id="JAMGBD010000001">
    <property type="protein sequence ID" value="MCL6684156.1"/>
    <property type="molecule type" value="Genomic_DNA"/>
</dbReference>
<feature type="transmembrane region" description="Helical" evidence="1">
    <location>
        <begin position="268"/>
        <end position="289"/>
    </location>
</feature>
<comment type="caution">
    <text evidence="2">The sequence shown here is derived from an EMBL/GenBank/DDBJ whole genome shotgun (WGS) entry which is preliminary data.</text>
</comment>
<evidence type="ECO:0000256" key="1">
    <source>
        <dbReference type="SAM" id="Phobius"/>
    </source>
</evidence>
<organism evidence="2 3">
    <name type="scientific">Sphingomonas alba</name>
    <dbReference type="NCBI Taxonomy" id="2908208"/>
    <lineage>
        <taxon>Bacteria</taxon>
        <taxon>Pseudomonadati</taxon>
        <taxon>Pseudomonadota</taxon>
        <taxon>Alphaproteobacteria</taxon>
        <taxon>Sphingomonadales</taxon>
        <taxon>Sphingomonadaceae</taxon>
        <taxon>Sphingomonas</taxon>
    </lineage>
</organism>
<keyword evidence="1" id="KW-0472">Membrane</keyword>
<evidence type="ECO:0000313" key="2">
    <source>
        <dbReference type="EMBL" id="MCL6684156.1"/>
    </source>
</evidence>
<feature type="transmembrane region" description="Helical" evidence="1">
    <location>
        <begin position="30"/>
        <end position="48"/>
    </location>
</feature>
<dbReference type="RefSeq" id="WP_249848477.1">
    <property type="nucleotide sequence ID" value="NZ_JAMGBD010000001.1"/>
</dbReference>
<protein>
    <submittedName>
        <fullName evidence="2">Uncharacterized protein</fullName>
    </submittedName>
</protein>
<keyword evidence="1" id="KW-0812">Transmembrane</keyword>
<feature type="transmembrane region" description="Helical" evidence="1">
    <location>
        <begin position="237"/>
        <end position="256"/>
    </location>
</feature>